<dbReference type="AlphaFoldDB" id="A0A6G9YYR3"/>
<dbReference type="Pfam" id="PF02543">
    <property type="entry name" value="Carbam_trans_N"/>
    <property type="match status" value="2"/>
</dbReference>
<comment type="similarity">
    <text evidence="1">Belongs to the NodU/CmcH family.</text>
</comment>
<evidence type="ECO:0000259" key="2">
    <source>
        <dbReference type="Pfam" id="PF02543"/>
    </source>
</evidence>
<dbReference type="InterPro" id="IPR038152">
    <property type="entry name" value="Carbam_trans_C_sf"/>
</dbReference>
<dbReference type="InterPro" id="IPR003696">
    <property type="entry name" value="Carbtransf_dom"/>
</dbReference>
<feature type="domain" description="Carbamoyltransferase" evidence="2">
    <location>
        <begin position="20"/>
        <end position="82"/>
    </location>
</feature>
<evidence type="ECO:0000256" key="1">
    <source>
        <dbReference type="ARBA" id="ARBA00006129"/>
    </source>
</evidence>
<accession>A0A6G9YYR3</accession>
<reference evidence="4 5" key="1">
    <citation type="journal article" date="2019" name="ACS Chem. Biol.">
        <title>Identification and Mobilization of a Cryptic Antibiotic Biosynthesis Gene Locus from a Human-Pathogenic Nocardia Isolate.</title>
        <authorList>
            <person name="Herisse M."/>
            <person name="Ishida K."/>
            <person name="Porter J.L."/>
            <person name="Howden B."/>
            <person name="Hertweck C."/>
            <person name="Stinear T.P."/>
            <person name="Pidot S.J."/>
        </authorList>
    </citation>
    <scope>NUCLEOTIDE SEQUENCE [LARGE SCALE GENOMIC DNA]</scope>
    <source>
        <strain evidence="4 5">AUSMDU00012715</strain>
    </source>
</reference>
<protein>
    <submittedName>
        <fullName evidence="4">Carbamoyltransferase</fullName>
    </submittedName>
</protein>
<evidence type="ECO:0000259" key="3">
    <source>
        <dbReference type="Pfam" id="PF16861"/>
    </source>
</evidence>
<keyword evidence="4" id="KW-0808">Transferase</keyword>
<evidence type="ECO:0000313" key="5">
    <source>
        <dbReference type="Proteomes" id="UP000500953"/>
    </source>
</evidence>
<feature type="domain" description="Carbamoyltransferase" evidence="2">
    <location>
        <begin position="117"/>
        <end position="335"/>
    </location>
</feature>
<evidence type="ECO:0000313" key="4">
    <source>
        <dbReference type="EMBL" id="QIS18455.1"/>
    </source>
</evidence>
<feature type="domain" description="Carbamoyltransferase C-terminal" evidence="3">
    <location>
        <begin position="382"/>
        <end position="549"/>
    </location>
</feature>
<dbReference type="InterPro" id="IPR043129">
    <property type="entry name" value="ATPase_NBD"/>
</dbReference>
<name>A0A6G9YYR3_9NOCA</name>
<dbReference type="GO" id="GO:0016740">
    <property type="term" value="F:transferase activity"/>
    <property type="evidence" value="ECO:0007669"/>
    <property type="project" value="UniProtKB-KW"/>
</dbReference>
<dbReference type="PANTHER" id="PTHR34847:SF1">
    <property type="entry name" value="NODULATION PROTEIN U"/>
    <property type="match status" value="1"/>
</dbReference>
<sequence length="561" mass="60418">MTTDHAHSNTKNRREDHMWVLGINWNWHDAAAALVDAEGMVWAFAEEERFTRTRHAPGHFPSHAAGYCLKVAGISWRDLDVVSVGWNMPKLMGWDSSRRDELFCSLFGESVTDGAGPELVYVDHHMAHALSAFHSSGYERAGVLVVDGAGEYESVSIFGADRGNGLELKRSWSRDYSLGAMYEAATQLLGFGTLNAGKTMGLAPYAFDLPVKVLPLARAFGDDPGAPSLKWRDDQLYGDFVESWGRYLGNEFGSVIAEPGNLHHDTIAIQIAASAQRTVEEAIRFLYAETVGLGGSANICMAGGVALNSVANGRLPEPLYIPPFPHDAGVAVGAAWSICPPVACQILPSPYLGTELEGGPVIDEARSAGYSVSTTDIDQLVDLLAAGAIGGIVEGRAEIGPRALGHRSLVALPAPAENLDRINRVKARERWRPLAPATSVDFFSRLWPDQGTRQHYMIGTTAVSSYARKIMPAAVHVDGTTRPQVVVPGRTPVLEGILDGLADGGLPPVLVNTSFNTRGEPIVDNARDAVRAFEAMQCDFLVLGEYLVTHRTGRPVGTKVG</sequence>
<dbReference type="Gene3D" id="3.90.870.20">
    <property type="entry name" value="Carbamoyltransferase, C-terminal domain"/>
    <property type="match status" value="1"/>
</dbReference>
<dbReference type="Pfam" id="PF16861">
    <property type="entry name" value="Carbam_trans_C"/>
    <property type="match status" value="1"/>
</dbReference>
<dbReference type="CDD" id="cd24098">
    <property type="entry name" value="ASKHA_NBD_TobZ_N"/>
    <property type="match status" value="1"/>
</dbReference>
<dbReference type="PANTHER" id="PTHR34847">
    <property type="entry name" value="NODULATION PROTEIN U"/>
    <property type="match status" value="1"/>
</dbReference>
<gene>
    <name evidence="4" type="ORF">F6W96_09330</name>
</gene>
<dbReference type="RefSeq" id="WP_167485787.1">
    <property type="nucleotide sequence ID" value="NZ_CP046173.1"/>
</dbReference>
<dbReference type="InterPro" id="IPR031730">
    <property type="entry name" value="Carbam_trans_C"/>
</dbReference>
<dbReference type="InterPro" id="IPR051338">
    <property type="entry name" value="NodU/CmcH_Carbamoyltrnsfr"/>
</dbReference>
<dbReference type="EMBL" id="CP046173">
    <property type="protein sequence ID" value="QIS18455.1"/>
    <property type="molecule type" value="Genomic_DNA"/>
</dbReference>
<organism evidence="4 5">
    <name type="scientific">Nocardia terpenica</name>
    <dbReference type="NCBI Taxonomy" id="455432"/>
    <lineage>
        <taxon>Bacteria</taxon>
        <taxon>Bacillati</taxon>
        <taxon>Actinomycetota</taxon>
        <taxon>Actinomycetes</taxon>
        <taxon>Mycobacteriales</taxon>
        <taxon>Nocardiaceae</taxon>
        <taxon>Nocardia</taxon>
    </lineage>
</organism>
<dbReference type="SUPFAM" id="SSF53067">
    <property type="entry name" value="Actin-like ATPase domain"/>
    <property type="match status" value="1"/>
</dbReference>
<dbReference type="Proteomes" id="UP000500953">
    <property type="component" value="Chromosome"/>
</dbReference>
<proteinExistence type="inferred from homology"/>
<dbReference type="Gene3D" id="3.30.420.40">
    <property type="match status" value="2"/>
</dbReference>